<evidence type="ECO:0000313" key="2">
    <source>
        <dbReference type="EMBL" id="SPF80511.1"/>
    </source>
</evidence>
<organism evidence="2 3">
    <name type="scientific">Pseudoprimorskyibacter insulae</name>
    <dbReference type="NCBI Taxonomy" id="1695997"/>
    <lineage>
        <taxon>Bacteria</taxon>
        <taxon>Pseudomonadati</taxon>
        <taxon>Pseudomonadota</taxon>
        <taxon>Alphaproteobacteria</taxon>
        <taxon>Rhodobacterales</taxon>
        <taxon>Paracoccaceae</taxon>
        <taxon>Pseudoprimorskyibacter</taxon>
    </lineage>
</organism>
<dbReference type="SUPFAM" id="SSF160631">
    <property type="entry name" value="SMI1/KNR4-like"/>
    <property type="match status" value="1"/>
</dbReference>
<dbReference type="InterPro" id="IPR018958">
    <property type="entry name" value="Knr4/Smi1-like_dom"/>
</dbReference>
<dbReference type="EMBL" id="OMOJ01000004">
    <property type="protein sequence ID" value="SPF80511.1"/>
    <property type="molecule type" value="Genomic_DNA"/>
</dbReference>
<sequence length="179" mass="19233">MTDAGLIAQLRSRQPRIDAYAAMGLRVPAPAPPATPAALDHAEASIGHPLPPLLRQIYVQIANGGFGPGYGLLGLTDGATDDRGNTADQLYTAFRTAPAPNGAWPDGLVPLCHFGGGIYHCLHLPTTRMAYWDPTLWDESAPMTTAIFDLGQVFRDWLTAWAEARSTWADPAPTRPFAL</sequence>
<dbReference type="Pfam" id="PF09346">
    <property type="entry name" value="SMI1_KNR4"/>
    <property type="match status" value="1"/>
</dbReference>
<evidence type="ECO:0000313" key="3">
    <source>
        <dbReference type="Proteomes" id="UP000244904"/>
    </source>
</evidence>
<proteinExistence type="predicted"/>
<reference evidence="3" key="1">
    <citation type="submission" date="2018-03" db="EMBL/GenBank/DDBJ databases">
        <authorList>
            <person name="Rodrigo-Torres L."/>
            <person name="Arahal R. D."/>
            <person name="Lucena T."/>
        </authorList>
    </citation>
    <scope>NUCLEOTIDE SEQUENCE [LARGE SCALE GENOMIC DNA]</scope>
    <source>
        <strain evidence="3">CECT 8871</strain>
    </source>
</reference>
<dbReference type="Proteomes" id="UP000244904">
    <property type="component" value="Unassembled WGS sequence"/>
</dbReference>
<dbReference type="RefSeq" id="WP_219929019.1">
    <property type="nucleotide sequence ID" value="NZ_OMOJ01000004.1"/>
</dbReference>
<name>A0A2R8AWU6_9RHOB</name>
<feature type="domain" description="Knr4/Smi1-like" evidence="1">
    <location>
        <begin position="33"/>
        <end position="128"/>
    </location>
</feature>
<accession>A0A2R8AWU6</accession>
<gene>
    <name evidence="2" type="ORF">PRI8871_02321</name>
</gene>
<dbReference type="AlphaFoldDB" id="A0A2R8AWU6"/>
<keyword evidence="3" id="KW-1185">Reference proteome</keyword>
<dbReference type="InterPro" id="IPR037883">
    <property type="entry name" value="Knr4/Smi1-like_sf"/>
</dbReference>
<evidence type="ECO:0000259" key="1">
    <source>
        <dbReference type="Pfam" id="PF09346"/>
    </source>
</evidence>
<dbReference type="Gene3D" id="3.40.1580.10">
    <property type="entry name" value="SMI1/KNR4-like"/>
    <property type="match status" value="1"/>
</dbReference>
<protein>
    <recommendedName>
        <fullName evidence="1">Knr4/Smi1-like domain-containing protein</fullName>
    </recommendedName>
</protein>